<proteinExistence type="predicted"/>
<reference evidence="2" key="1">
    <citation type="journal article" date="2009" name="Genome Res.">
        <title>Comparative genomic analyses of the human fungal pathogens Coccidioides and their relatives.</title>
        <authorList>
            <person name="Sharpton T.J."/>
            <person name="Stajich J.E."/>
            <person name="Rounsley S.D."/>
            <person name="Gardner M.J."/>
            <person name="Wortman J.R."/>
            <person name="Jordar V.S."/>
            <person name="Maiti R."/>
            <person name="Kodira C.D."/>
            <person name="Neafsey D.E."/>
            <person name="Zeng Q."/>
            <person name="Hung C.-Y."/>
            <person name="McMahan C."/>
            <person name="Muszewska A."/>
            <person name="Grynberg M."/>
            <person name="Mandel M.A."/>
            <person name="Kellner E.M."/>
            <person name="Barker B.M."/>
            <person name="Galgiani J.N."/>
            <person name="Orbach M.J."/>
            <person name="Kirkland T.N."/>
            <person name="Cole G.T."/>
            <person name="Henn M.R."/>
            <person name="Birren B.W."/>
            <person name="Taylor J.W."/>
        </authorList>
    </citation>
    <scope>NUCLEOTIDE SEQUENCE [LARGE SCALE GENOMIC DNA]</scope>
    <source>
        <strain evidence="2">UAMH 1704</strain>
    </source>
</reference>
<gene>
    <name evidence="1" type="ORF">UREG_06892</name>
</gene>
<dbReference type="eggNOG" id="ENOG502S3SW">
    <property type="taxonomic scope" value="Eukaryota"/>
</dbReference>
<evidence type="ECO:0000313" key="1">
    <source>
        <dbReference type="EMBL" id="EEP82027.1"/>
    </source>
</evidence>
<organism evidence="1 2">
    <name type="scientific">Uncinocarpus reesii (strain UAMH 1704)</name>
    <dbReference type="NCBI Taxonomy" id="336963"/>
    <lineage>
        <taxon>Eukaryota</taxon>
        <taxon>Fungi</taxon>
        <taxon>Dikarya</taxon>
        <taxon>Ascomycota</taxon>
        <taxon>Pezizomycotina</taxon>
        <taxon>Eurotiomycetes</taxon>
        <taxon>Eurotiomycetidae</taxon>
        <taxon>Onygenales</taxon>
        <taxon>Onygenaceae</taxon>
        <taxon>Uncinocarpus</taxon>
    </lineage>
</organism>
<dbReference type="AlphaFoldDB" id="C4JWF0"/>
<sequence>MSTPPRRPRPKITWWMRIKHRLRYLESPLALRGSIIRLRHRHKHPYLALLRLCMPTATFSWSYPVPTPPSPLALIENPDLGWERRYDNNIKSLETVPIWRSRDTPLRCLYRLYEAIMGGDEMLPVVGYETEYFFRQGRRAWELHRIPDPRDPDPIRYALLACILESLLDSFNWRLSIGMRRDGNHIPPTNWDGVNNPYAPYEPMTLPSWPQQVPPVDKQYLKDVMPERVIDSQGLLMLHTDGKDEIFTKRNIAATGHKFWTI</sequence>
<dbReference type="Proteomes" id="UP000002058">
    <property type="component" value="Unassembled WGS sequence"/>
</dbReference>
<dbReference type="InParanoid" id="C4JWF0"/>
<keyword evidence="2" id="KW-1185">Reference proteome</keyword>
<dbReference type="VEuPathDB" id="FungiDB:UREG_06892"/>
<dbReference type="EMBL" id="CH476618">
    <property type="protein sequence ID" value="EEP82027.1"/>
    <property type="molecule type" value="Genomic_DNA"/>
</dbReference>
<name>C4JWF0_UNCRE</name>
<dbReference type="KEGG" id="ure:UREG_06892"/>
<dbReference type="HOGENOM" id="CLU_082473_2_0_1"/>
<dbReference type="RefSeq" id="XP_002583925.1">
    <property type="nucleotide sequence ID" value="XM_002583879.1"/>
</dbReference>
<dbReference type="OrthoDB" id="5422293at2759"/>
<protein>
    <submittedName>
        <fullName evidence="1">Uncharacterized protein</fullName>
    </submittedName>
</protein>
<dbReference type="GeneID" id="8442431"/>
<accession>C4JWF0</accession>
<evidence type="ECO:0000313" key="2">
    <source>
        <dbReference type="Proteomes" id="UP000002058"/>
    </source>
</evidence>
<dbReference type="OMA" id="AWELHRI"/>